<organism evidence="3 4">
    <name type="scientific">Candidatus Walczuchella monophlebidarum</name>
    <dbReference type="NCBI Taxonomy" id="1415657"/>
    <lineage>
        <taxon>Bacteria</taxon>
        <taxon>Pseudomonadati</taxon>
        <taxon>Bacteroidota</taxon>
        <taxon>Flavobacteriia</taxon>
        <taxon>Flavobacteriales</taxon>
        <taxon>Candidatus Walczuchella</taxon>
    </lineage>
</organism>
<feature type="domain" description="Fe-S metabolism associated" evidence="2">
    <location>
        <begin position="5"/>
        <end position="124"/>
    </location>
</feature>
<keyword evidence="4" id="KW-1185">Reference proteome</keyword>
<proteinExistence type="inferred from homology"/>
<dbReference type="Proteomes" id="UP000027148">
    <property type="component" value="Chromosome"/>
</dbReference>
<dbReference type="STRING" id="1415657.FNIIJ_217"/>
<dbReference type="HOGENOM" id="CLU_124502_0_0_10"/>
<evidence type="ECO:0000259" key="2">
    <source>
        <dbReference type="Pfam" id="PF02657"/>
    </source>
</evidence>
<reference evidence="3 4" key="1">
    <citation type="journal article" date="2014" name="Genome Biol. Evol.">
        <title>Genome sequence of "Candidatus Walczuchella monophlebidarum" the flavobacterial endosymbiont of Llaveia axin axin (Hemiptera: Coccoidea: Monophlebidae).</title>
        <authorList>
            <person name="Rosas-Perez T."/>
            <person name="Rosenblueth M."/>
            <person name="Rincon-Rosales R."/>
            <person name="Mora J."/>
            <person name="Martinez-Romero E."/>
        </authorList>
    </citation>
    <scope>NUCLEOTIDE SEQUENCE [LARGE SCALE GENOMIC DNA]</scope>
    <source>
        <strain evidence="3">FNIIJ</strain>
    </source>
</reference>
<dbReference type="OrthoDB" id="9799320at2"/>
<gene>
    <name evidence="3" type="primary">sufE</name>
    <name evidence="3" type="ORF">FNIIJ_217</name>
</gene>
<dbReference type="PANTHER" id="PTHR43597:SF5">
    <property type="entry name" value="SUFE-LIKE PROTEIN 2, CHLOROPLASTIC"/>
    <property type="match status" value="1"/>
</dbReference>
<dbReference type="Pfam" id="PF02657">
    <property type="entry name" value="SufE"/>
    <property type="match status" value="1"/>
</dbReference>
<dbReference type="InterPro" id="IPR003808">
    <property type="entry name" value="Fe-S_metab-assoc_dom"/>
</dbReference>
<dbReference type="SUPFAM" id="SSF82649">
    <property type="entry name" value="SufE/NifU"/>
    <property type="match status" value="1"/>
</dbReference>
<evidence type="ECO:0000313" key="4">
    <source>
        <dbReference type="Proteomes" id="UP000027148"/>
    </source>
</evidence>
<dbReference type="KEGG" id="elv:FNIIJ_217"/>
<protein>
    <submittedName>
        <fullName evidence="3">SufE Fe/S-cluster-related protein</fullName>
    </submittedName>
</protein>
<name>A0A068DWT7_9FLAO</name>
<dbReference type="AlphaFoldDB" id="A0A068DWT7"/>
<dbReference type="EMBL" id="CP006873">
    <property type="protein sequence ID" value="AID37483.1"/>
    <property type="molecule type" value="Genomic_DNA"/>
</dbReference>
<accession>A0A068DWT7</accession>
<evidence type="ECO:0000313" key="3">
    <source>
        <dbReference type="EMBL" id="AID37483.1"/>
    </source>
</evidence>
<sequence length="137" mass="16049">MQEVIEEFSIFDNWEDKYLYLIELGKKLQPIPSYLRSEDKLILGCHSRVWLHAYVKKNKICFQAYSDAIIPRGIIALMLRIYSGRFLDHIIYSEPEFILKIGLSSFLSPIRANGMEAMFKHIKQYAMAFKCLPVNLL</sequence>
<dbReference type="PANTHER" id="PTHR43597">
    <property type="entry name" value="SULFUR ACCEPTOR PROTEIN CSDE"/>
    <property type="match status" value="1"/>
</dbReference>
<dbReference type="RefSeq" id="WP_038436214.1">
    <property type="nucleotide sequence ID" value="NZ_CP006873.1"/>
</dbReference>
<comment type="similarity">
    <text evidence="1">Belongs to the SufE family.</text>
</comment>
<dbReference type="Gene3D" id="3.90.1010.10">
    <property type="match status" value="1"/>
</dbReference>
<evidence type="ECO:0000256" key="1">
    <source>
        <dbReference type="ARBA" id="ARBA00010282"/>
    </source>
</evidence>